<dbReference type="SUPFAM" id="SSF55961">
    <property type="entry name" value="Bet v1-like"/>
    <property type="match status" value="1"/>
</dbReference>
<gene>
    <name evidence="3" type="ORF">FHS48_003633</name>
</gene>
<keyword evidence="2" id="KW-0472">Membrane</keyword>
<feature type="compositionally biased region" description="Low complexity" evidence="1">
    <location>
        <begin position="158"/>
        <end position="175"/>
    </location>
</feature>
<dbReference type="Gene3D" id="3.30.530.20">
    <property type="match status" value="1"/>
</dbReference>
<dbReference type="EMBL" id="JACIIX010000018">
    <property type="protein sequence ID" value="MBB6212184.1"/>
    <property type="molecule type" value="Genomic_DNA"/>
</dbReference>
<feature type="region of interest" description="Disordered" evidence="1">
    <location>
        <begin position="148"/>
        <end position="175"/>
    </location>
</feature>
<dbReference type="CDD" id="cd05018">
    <property type="entry name" value="CoxG"/>
    <property type="match status" value="1"/>
</dbReference>
<dbReference type="Pfam" id="PF06240">
    <property type="entry name" value="COXG"/>
    <property type="match status" value="1"/>
</dbReference>
<dbReference type="AlphaFoldDB" id="A0A7W9ZL15"/>
<comment type="caution">
    <text evidence="3">The sequence shown here is derived from an EMBL/GenBank/DDBJ whole genome shotgun (WGS) entry which is preliminary data.</text>
</comment>
<accession>A0A7W9ZL15</accession>
<feature type="transmembrane region" description="Helical" evidence="2">
    <location>
        <begin position="191"/>
        <end position="209"/>
    </location>
</feature>
<dbReference type="PANTHER" id="PTHR38588:SF1">
    <property type="entry name" value="BLL0334 PROTEIN"/>
    <property type="match status" value="1"/>
</dbReference>
<evidence type="ECO:0008006" key="5">
    <source>
        <dbReference type="Google" id="ProtNLM"/>
    </source>
</evidence>
<name>A0A7W9ZL15_NOVIT</name>
<keyword evidence="2" id="KW-0812">Transmembrane</keyword>
<dbReference type="InterPro" id="IPR023393">
    <property type="entry name" value="START-like_dom_sf"/>
</dbReference>
<dbReference type="PANTHER" id="PTHR38588">
    <property type="entry name" value="BLL0334 PROTEIN"/>
    <property type="match status" value="1"/>
</dbReference>
<proteinExistence type="predicted"/>
<organism evidence="3 4">
    <name type="scientific">Novispirillum itersonii</name>
    <name type="common">Aquaspirillum itersonii</name>
    <dbReference type="NCBI Taxonomy" id="189"/>
    <lineage>
        <taxon>Bacteria</taxon>
        <taxon>Pseudomonadati</taxon>
        <taxon>Pseudomonadota</taxon>
        <taxon>Alphaproteobacteria</taxon>
        <taxon>Rhodospirillales</taxon>
        <taxon>Novispirillaceae</taxon>
        <taxon>Novispirillum</taxon>
    </lineage>
</organism>
<sequence length="210" mass="21061">MDISGSYDIPASRATVWAAINDPEVLKACIPGCDEMTADGDSGFSAKVTAKIGPVKATFSGAVRLEDVQAPASYTITGEGKGGAAGFAKGQAKVQLEELDAGTTRLTYSVDAQVGGKLAQVGSRLIQGAAKKYADDFFSTLVARLSDPAAGAEPSPPADTASSPEEAAPAHAAAPSHSTAPAVAAAGGTHWAVYAAGLLVIAAAAYLLLR</sequence>
<dbReference type="RefSeq" id="WP_184265684.1">
    <property type="nucleotide sequence ID" value="NZ_JACIIX010000018.1"/>
</dbReference>
<protein>
    <recommendedName>
        <fullName evidence="5">Carbon monoxide dehydrogenase</fullName>
    </recommendedName>
</protein>
<keyword evidence="4" id="KW-1185">Reference proteome</keyword>
<reference evidence="3 4" key="1">
    <citation type="submission" date="2020-08" db="EMBL/GenBank/DDBJ databases">
        <title>Genomic Encyclopedia of Type Strains, Phase IV (KMG-IV): sequencing the most valuable type-strain genomes for metagenomic binning, comparative biology and taxonomic classification.</title>
        <authorList>
            <person name="Goeker M."/>
        </authorList>
    </citation>
    <scope>NUCLEOTIDE SEQUENCE [LARGE SCALE GENOMIC DNA]</scope>
    <source>
        <strain evidence="3 4">DSM 11590</strain>
    </source>
</reference>
<evidence type="ECO:0000256" key="1">
    <source>
        <dbReference type="SAM" id="MobiDB-lite"/>
    </source>
</evidence>
<keyword evidence="2" id="KW-1133">Transmembrane helix</keyword>
<dbReference type="InterPro" id="IPR010419">
    <property type="entry name" value="CO_DH_gsu"/>
</dbReference>
<evidence type="ECO:0000313" key="4">
    <source>
        <dbReference type="Proteomes" id="UP000544872"/>
    </source>
</evidence>
<evidence type="ECO:0000313" key="3">
    <source>
        <dbReference type="EMBL" id="MBB6212184.1"/>
    </source>
</evidence>
<evidence type="ECO:0000256" key="2">
    <source>
        <dbReference type="SAM" id="Phobius"/>
    </source>
</evidence>
<dbReference type="Proteomes" id="UP000544872">
    <property type="component" value="Unassembled WGS sequence"/>
</dbReference>